<keyword evidence="2" id="KW-1133">Transmembrane helix</keyword>
<proteinExistence type="predicted"/>
<evidence type="ECO:0000313" key="5">
    <source>
        <dbReference type="Proteomes" id="UP001138681"/>
    </source>
</evidence>
<dbReference type="AlphaFoldDB" id="A0A9X1F278"/>
<dbReference type="Pfam" id="PF00196">
    <property type="entry name" value="GerE"/>
    <property type="match status" value="1"/>
</dbReference>
<feature type="domain" description="HTH luxR-type" evidence="3">
    <location>
        <begin position="1"/>
        <end position="66"/>
    </location>
</feature>
<protein>
    <submittedName>
        <fullName evidence="4">DUF4019 domain-containing protein</fullName>
    </submittedName>
</protein>
<keyword evidence="2" id="KW-0812">Transmembrane</keyword>
<dbReference type="EMBL" id="JAGSPC010000001">
    <property type="protein sequence ID" value="MBV7258737.1"/>
    <property type="molecule type" value="Genomic_DNA"/>
</dbReference>
<reference evidence="4" key="1">
    <citation type="submission" date="2021-04" db="EMBL/GenBank/DDBJ databases">
        <authorList>
            <person name="Pira H."/>
            <person name="Risdian C."/>
            <person name="Wink J."/>
        </authorList>
    </citation>
    <scope>NUCLEOTIDE SEQUENCE</scope>
    <source>
        <strain evidence="4">WH158</strain>
    </source>
</reference>
<dbReference type="Pfam" id="PF13211">
    <property type="entry name" value="DUF4019"/>
    <property type="match status" value="1"/>
</dbReference>
<dbReference type="CDD" id="cd06170">
    <property type="entry name" value="LuxR_C_like"/>
    <property type="match status" value="1"/>
</dbReference>
<evidence type="ECO:0000256" key="1">
    <source>
        <dbReference type="SAM" id="MobiDB-lite"/>
    </source>
</evidence>
<feature type="region of interest" description="Disordered" evidence="1">
    <location>
        <begin position="74"/>
        <end position="94"/>
    </location>
</feature>
<dbReference type="PROSITE" id="PS50043">
    <property type="entry name" value="HTH_LUXR_2"/>
    <property type="match status" value="1"/>
</dbReference>
<evidence type="ECO:0000256" key="2">
    <source>
        <dbReference type="SAM" id="Phobius"/>
    </source>
</evidence>
<name>A0A9X1F278_9SPHN</name>
<dbReference type="Proteomes" id="UP001138681">
    <property type="component" value="Unassembled WGS sequence"/>
</dbReference>
<dbReference type="RefSeq" id="WP_218404022.1">
    <property type="nucleotide sequence ID" value="NZ_JAGSPC010000001.1"/>
</dbReference>
<keyword evidence="2" id="KW-0472">Membrane</keyword>
<dbReference type="SMART" id="SM00421">
    <property type="entry name" value="HTH_LUXR"/>
    <property type="match status" value="1"/>
</dbReference>
<keyword evidence="5" id="KW-1185">Reference proteome</keyword>
<evidence type="ECO:0000259" key="3">
    <source>
        <dbReference type="PROSITE" id="PS50043"/>
    </source>
</evidence>
<gene>
    <name evidence="4" type="ORF">KCG46_03995</name>
</gene>
<dbReference type="InterPro" id="IPR000792">
    <property type="entry name" value="Tscrpt_reg_LuxR_C"/>
</dbReference>
<dbReference type="InterPro" id="IPR025091">
    <property type="entry name" value="DUF4019"/>
</dbReference>
<dbReference type="GO" id="GO:0006355">
    <property type="term" value="P:regulation of DNA-templated transcription"/>
    <property type="evidence" value="ECO:0007669"/>
    <property type="project" value="InterPro"/>
</dbReference>
<organism evidence="4 5">
    <name type="scientific">Erythrobacter crassostreae</name>
    <dbReference type="NCBI Taxonomy" id="2828328"/>
    <lineage>
        <taxon>Bacteria</taxon>
        <taxon>Pseudomonadati</taxon>
        <taxon>Pseudomonadota</taxon>
        <taxon>Alphaproteobacteria</taxon>
        <taxon>Sphingomonadales</taxon>
        <taxon>Erythrobacteraceae</taxon>
        <taxon>Erythrobacter/Porphyrobacter group</taxon>
        <taxon>Erythrobacter</taxon>
    </lineage>
</organism>
<evidence type="ECO:0000313" key="4">
    <source>
        <dbReference type="EMBL" id="MBV7258737.1"/>
    </source>
</evidence>
<comment type="caution">
    <text evidence="4">The sequence shown here is derived from an EMBL/GenBank/DDBJ whole genome shotgun (WGS) entry which is preliminary data.</text>
</comment>
<accession>A0A9X1F278</accession>
<sequence length="251" mass="27715">MDPEPEILSDKEKQTLRLIVRGHDAKSAARALELSVHTINERLRAARRKLGVTSSREAARVLFESETETYEKSGYKPFGDADLQAPTDDPSTLEKARRPAYWIGATIIMSILAIAIAIAVTIAGTAPQDRPTGERASAIEQAQLELIEEAARDWLRLVDASDWQGSFDAAGQSFQEPNTVATWRSASEQARVPLGAMVKRDATITEFVNAPPHGYYIAKFRTTFEKREDAVEAVTLELENGGWKVVGYVID</sequence>
<feature type="transmembrane region" description="Helical" evidence="2">
    <location>
        <begin position="100"/>
        <end position="123"/>
    </location>
</feature>